<evidence type="ECO:0000259" key="6">
    <source>
        <dbReference type="Pfam" id="PF18052"/>
    </source>
</evidence>
<dbReference type="Gene3D" id="3.40.50.300">
    <property type="entry name" value="P-loop containing nucleotide triphosphate hydrolases"/>
    <property type="match status" value="1"/>
</dbReference>
<dbReference type="SUPFAM" id="SSF52540">
    <property type="entry name" value="P-loop containing nucleoside triphosphate hydrolases"/>
    <property type="match status" value="1"/>
</dbReference>
<dbReference type="Gene3D" id="1.20.5.4130">
    <property type="match status" value="1"/>
</dbReference>
<dbReference type="InterPro" id="IPR027417">
    <property type="entry name" value="P-loop_NTPase"/>
</dbReference>
<organism evidence="7">
    <name type="scientific">Rhizophora mucronata</name>
    <name type="common">Asiatic mangrove</name>
    <dbReference type="NCBI Taxonomy" id="61149"/>
    <lineage>
        <taxon>Eukaryota</taxon>
        <taxon>Viridiplantae</taxon>
        <taxon>Streptophyta</taxon>
        <taxon>Embryophyta</taxon>
        <taxon>Tracheophyta</taxon>
        <taxon>Spermatophyta</taxon>
        <taxon>Magnoliopsida</taxon>
        <taxon>eudicotyledons</taxon>
        <taxon>Gunneridae</taxon>
        <taxon>Pentapetalae</taxon>
        <taxon>rosids</taxon>
        <taxon>fabids</taxon>
        <taxon>Malpighiales</taxon>
        <taxon>Rhizophoraceae</taxon>
        <taxon>Rhizophora</taxon>
    </lineage>
</organism>
<evidence type="ECO:0008006" key="8">
    <source>
        <dbReference type="Google" id="ProtNLM"/>
    </source>
</evidence>
<reference evidence="7" key="1">
    <citation type="submission" date="2018-02" db="EMBL/GenBank/DDBJ databases">
        <title>Rhizophora mucronata_Transcriptome.</title>
        <authorList>
            <person name="Meera S.P."/>
            <person name="Sreeshan A."/>
            <person name="Augustine A."/>
        </authorList>
    </citation>
    <scope>NUCLEOTIDE SEQUENCE</scope>
    <source>
        <tissue evidence="7">Leaf</tissue>
    </source>
</reference>
<evidence type="ECO:0000256" key="2">
    <source>
        <dbReference type="ARBA" id="ARBA00022741"/>
    </source>
</evidence>
<keyword evidence="4" id="KW-0067">ATP-binding</keyword>
<name>A0A2P2LYQ8_RHIMU</name>
<feature type="domain" description="Disease resistance N-terminal" evidence="6">
    <location>
        <begin position="10"/>
        <end position="106"/>
    </location>
</feature>
<evidence type="ECO:0000256" key="1">
    <source>
        <dbReference type="ARBA" id="ARBA00022737"/>
    </source>
</evidence>
<keyword evidence="3" id="KW-0611">Plant defense</keyword>
<proteinExistence type="predicted"/>
<dbReference type="GO" id="GO:0005524">
    <property type="term" value="F:ATP binding"/>
    <property type="evidence" value="ECO:0007669"/>
    <property type="project" value="UniProtKB-KW"/>
</dbReference>
<feature type="domain" description="NB-ARC" evidence="5">
    <location>
        <begin position="187"/>
        <end position="355"/>
    </location>
</feature>
<dbReference type="Pfam" id="PF00931">
    <property type="entry name" value="NB-ARC"/>
    <property type="match status" value="1"/>
</dbReference>
<accession>A0A2P2LYQ8</accession>
<dbReference type="AlphaFoldDB" id="A0A2P2LYQ8"/>
<dbReference type="InterPro" id="IPR041118">
    <property type="entry name" value="Rx_N"/>
</dbReference>
<dbReference type="GO" id="GO:0043531">
    <property type="term" value="F:ADP binding"/>
    <property type="evidence" value="ECO:0007669"/>
    <property type="project" value="InterPro"/>
</dbReference>
<dbReference type="PRINTS" id="PR00364">
    <property type="entry name" value="DISEASERSIST"/>
</dbReference>
<evidence type="ECO:0000313" key="7">
    <source>
        <dbReference type="EMBL" id="MBX23110.1"/>
    </source>
</evidence>
<keyword evidence="2" id="KW-0547">Nucleotide-binding</keyword>
<dbReference type="InterPro" id="IPR002182">
    <property type="entry name" value="NB-ARC"/>
</dbReference>
<dbReference type="Pfam" id="PF18052">
    <property type="entry name" value="Rx_N"/>
    <property type="match status" value="1"/>
</dbReference>
<dbReference type="PANTHER" id="PTHR36766">
    <property type="entry name" value="PLANT BROAD-SPECTRUM MILDEW RESISTANCE PROTEIN RPW8"/>
    <property type="match status" value="1"/>
</dbReference>
<protein>
    <recommendedName>
        <fullName evidence="8">Disease resistance RPP13-like protein 1</fullName>
    </recommendedName>
</protein>
<keyword evidence="1" id="KW-0677">Repeat</keyword>
<evidence type="ECO:0000256" key="4">
    <source>
        <dbReference type="ARBA" id="ARBA00022840"/>
    </source>
</evidence>
<dbReference type="EMBL" id="GGEC01042626">
    <property type="protein sequence ID" value="MBX23110.1"/>
    <property type="molecule type" value="Transcribed_RNA"/>
</dbReference>
<dbReference type="GO" id="GO:0006952">
    <property type="term" value="P:defense response"/>
    <property type="evidence" value="ECO:0007669"/>
    <property type="project" value="UniProtKB-KW"/>
</dbReference>
<dbReference type="PANTHER" id="PTHR36766:SF31">
    <property type="entry name" value="DISEASE RESISTANCE RPP13-LIKE PROTEIN 1"/>
    <property type="match status" value="1"/>
</dbReference>
<dbReference type="FunFam" id="3.40.50.300:FF:001091">
    <property type="entry name" value="Probable disease resistance protein At1g61300"/>
    <property type="match status" value="1"/>
</dbReference>
<evidence type="ECO:0000256" key="3">
    <source>
        <dbReference type="ARBA" id="ARBA00022821"/>
    </source>
</evidence>
<sequence length="397" mass="45139">MAEQLVGGSFLSAFLQVLFDRMASREVVDFFKSQKLSDQILLLLNKLNATMISVNGLLDDAEEKQNTRPSVKRWLDELRDAVYEADDLLDEIAYSALRSKLEAGPQKKMMLSGKGQLQKFLSSYSPFKKGMEKAKLEEILERLEYLVKQKDALGLREGIGENPSLQKIPTTSLEDASGGVYGRDDDKEAMVKLLLSDDANGNDLEVIPVVGMGGIGKTTLAQLVYNDSRVQEWFDSKAWVCVSEEFKVFNVTKDILKEVTSMTCDAKTPNQLQVELKEKLMGKKLLLVLDDVWNDSYVDWDILQRPLKFLARGSKVIVTTRNESVALVMRPRPIYHLKELTDDNCWFLFAKHAFDDGNYSSYPDLEIYGRDIARKCKTSASNWNDKWWSLEVQGRCR</sequence>
<evidence type="ECO:0000259" key="5">
    <source>
        <dbReference type="Pfam" id="PF00931"/>
    </source>
</evidence>